<evidence type="ECO:0000313" key="7">
    <source>
        <dbReference type="EMBL" id="GAB20397.1"/>
    </source>
</evidence>
<dbReference type="Proteomes" id="UP000035034">
    <property type="component" value="Unassembled WGS sequence"/>
</dbReference>
<dbReference type="STRING" id="1077974.GOEFS_115_00370"/>
<dbReference type="GO" id="GO:0015171">
    <property type="term" value="F:amino acid transmembrane transporter activity"/>
    <property type="evidence" value="ECO:0007669"/>
    <property type="project" value="TreeGrafter"/>
</dbReference>
<feature type="transmembrane region" description="Helical" evidence="6">
    <location>
        <begin position="6"/>
        <end position="27"/>
    </location>
</feature>
<organism evidence="7 8">
    <name type="scientific">Gordonia effusa NBRC 100432</name>
    <dbReference type="NCBI Taxonomy" id="1077974"/>
    <lineage>
        <taxon>Bacteria</taxon>
        <taxon>Bacillati</taxon>
        <taxon>Actinomycetota</taxon>
        <taxon>Actinomycetes</taxon>
        <taxon>Mycobacteriales</taxon>
        <taxon>Gordoniaceae</taxon>
        <taxon>Gordonia</taxon>
    </lineage>
</organism>
<keyword evidence="5 6" id="KW-0472">Membrane</keyword>
<evidence type="ECO:0000313" key="8">
    <source>
        <dbReference type="Proteomes" id="UP000035034"/>
    </source>
</evidence>
<accession>H0R5P6</accession>
<comment type="caution">
    <text evidence="7">The sequence shown here is derived from an EMBL/GenBank/DDBJ whole genome shotgun (WGS) entry which is preliminary data.</text>
</comment>
<evidence type="ECO:0000256" key="5">
    <source>
        <dbReference type="ARBA" id="ARBA00023136"/>
    </source>
</evidence>
<dbReference type="InterPro" id="IPR001123">
    <property type="entry name" value="LeuE-type"/>
</dbReference>
<dbReference type="GO" id="GO:0005886">
    <property type="term" value="C:plasma membrane"/>
    <property type="evidence" value="ECO:0007669"/>
    <property type="project" value="UniProtKB-SubCell"/>
</dbReference>
<evidence type="ECO:0000256" key="2">
    <source>
        <dbReference type="ARBA" id="ARBA00022475"/>
    </source>
</evidence>
<dbReference type="OrthoDB" id="5638726at2"/>
<feature type="transmembrane region" description="Helical" evidence="6">
    <location>
        <begin position="150"/>
        <end position="175"/>
    </location>
</feature>
<proteinExistence type="predicted"/>
<comment type="subcellular location">
    <subcellularLocation>
        <location evidence="1">Cell membrane</location>
        <topology evidence="1">Multi-pass membrane protein</topology>
    </subcellularLocation>
</comment>
<feature type="transmembrane region" description="Helical" evidence="6">
    <location>
        <begin position="118"/>
        <end position="144"/>
    </location>
</feature>
<dbReference type="EMBL" id="BAEH01000115">
    <property type="protein sequence ID" value="GAB20397.1"/>
    <property type="molecule type" value="Genomic_DNA"/>
</dbReference>
<gene>
    <name evidence="7" type="ORF">GOEFS_115_00370</name>
</gene>
<dbReference type="PANTHER" id="PTHR30086:SF20">
    <property type="entry name" value="ARGININE EXPORTER PROTEIN ARGO-RELATED"/>
    <property type="match status" value="1"/>
</dbReference>
<evidence type="ECO:0000256" key="1">
    <source>
        <dbReference type="ARBA" id="ARBA00004651"/>
    </source>
</evidence>
<keyword evidence="8" id="KW-1185">Reference proteome</keyword>
<dbReference type="Pfam" id="PF01810">
    <property type="entry name" value="LysE"/>
    <property type="match status" value="1"/>
</dbReference>
<dbReference type="PANTHER" id="PTHR30086">
    <property type="entry name" value="ARGININE EXPORTER PROTEIN ARGO"/>
    <property type="match status" value="1"/>
</dbReference>
<evidence type="ECO:0000256" key="4">
    <source>
        <dbReference type="ARBA" id="ARBA00022989"/>
    </source>
</evidence>
<name>H0R5P6_9ACTN</name>
<evidence type="ECO:0000256" key="6">
    <source>
        <dbReference type="SAM" id="Phobius"/>
    </source>
</evidence>
<evidence type="ECO:0000256" key="3">
    <source>
        <dbReference type="ARBA" id="ARBA00022692"/>
    </source>
</evidence>
<feature type="transmembrane region" description="Helical" evidence="6">
    <location>
        <begin position="72"/>
        <end position="90"/>
    </location>
</feature>
<feature type="transmembrane region" description="Helical" evidence="6">
    <location>
        <begin position="187"/>
        <end position="205"/>
    </location>
</feature>
<reference evidence="7 8" key="1">
    <citation type="submission" date="2011-12" db="EMBL/GenBank/DDBJ databases">
        <title>Whole genome shotgun sequence of Gordonia effusa NBRC 100432.</title>
        <authorList>
            <person name="Yoshida I."/>
            <person name="Takarada H."/>
            <person name="Hosoyama A."/>
            <person name="Tsuchikane K."/>
            <person name="Katsumata H."/>
            <person name="Yamazaki S."/>
            <person name="Fujita N."/>
        </authorList>
    </citation>
    <scope>NUCLEOTIDE SEQUENCE [LARGE SCALE GENOMIC DNA]</scope>
    <source>
        <strain evidence="7 8">NBRC 100432</strain>
    </source>
</reference>
<dbReference type="eggNOG" id="COG1279">
    <property type="taxonomic scope" value="Bacteria"/>
</dbReference>
<feature type="transmembrane region" description="Helical" evidence="6">
    <location>
        <begin position="39"/>
        <end position="60"/>
    </location>
</feature>
<protein>
    <submittedName>
        <fullName evidence="7">Putative amino acid transporter</fullName>
    </submittedName>
</protein>
<dbReference type="RefSeq" id="WP_007319732.1">
    <property type="nucleotide sequence ID" value="NZ_BAEH01000115.1"/>
</dbReference>
<keyword evidence="2" id="KW-1003">Cell membrane</keyword>
<sequence>MLNALISGLLLGYALIIPIGSQNILVLTESIRLGLPKSLVVAATAAICDSILIILGAVGASRLLASMPAVRVALLFAGAAFLLYLGVRAIRAKVPAGMGESPHLPEGRGGSRPLKSTVIAVVGASLINPHAILDTVGVIGLAIASQPGDAALWFALGTLCASATWFGAISVIAGVLADKITPVVRMWIDRISGVILIGFAVFLFTEGLAAA</sequence>
<dbReference type="AlphaFoldDB" id="H0R5P6"/>
<keyword evidence="4 6" id="KW-1133">Transmembrane helix</keyword>
<keyword evidence="3 6" id="KW-0812">Transmembrane</keyword>